<dbReference type="OMA" id="PSICAAH"/>
<gene>
    <name evidence="9" type="ORF">SPPG_01429</name>
</gene>
<dbReference type="AlphaFoldDB" id="A0A0L0HRI3"/>
<dbReference type="InterPro" id="IPR017970">
    <property type="entry name" value="Homeobox_CS"/>
</dbReference>
<dbReference type="PROSITE" id="PS00027">
    <property type="entry name" value="HOMEOBOX_1"/>
    <property type="match status" value="1"/>
</dbReference>
<dbReference type="InterPro" id="IPR009057">
    <property type="entry name" value="Homeodomain-like_sf"/>
</dbReference>
<evidence type="ECO:0000256" key="2">
    <source>
        <dbReference type="ARBA" id="ARBA00023125"/>
    </source>
</evidence>
<evidence type="ECO:0000256" key="6">
    <source>
        <dbReference type="RuleBase" id="RU000682"/>
    </source>
</evidence>
<dbReference type="SMART" id="SM00389">
    <property type="entry name" value="HOX"/>
    <property type="match status" value="1"/>
</dbReference>
<feature type="compositionally biased region" description="Low complexity" evidence="7">
    <location>
        <begin position="54"/>
        <end position="68"/>
    </location>
</feature>
<protein>
    <recommendedName>
        <fullName evidence="8">Homeobox domain-containing protein</fullName>
    </recommendedName>
</protein>
<organism evidence="9 10">
    <name type="scientific">Spizellomyces punctatus (strain DAOM BR117)</name>
    <dbReference type="NCBI Taxonomy" id="645134"/>
    <lineage>
        <taxon>Eukaryota</taxon>
        <taxon>Fungi</taxon>
        <taxon>Fungi incertae sedis</taxon>
        <taxon>Chytridiomycota</taxon>
        <taxon>Chytridiomycota incertae sedis</taxon>
        <taxon>Chytridiomycetes</taxon>
        <taxon>Spizellomycetales</taxon>
        <taxon>Spizellomycetaceae</taxon>
        <taxon>Spizellomyces</taxon>
    </lineage>
</organism>
<dbReference type="GeneID" id="27685089"/>
<dbReference type="eggNOG" id="KOG0490">
    <property type="taxonomic scope" value="Eukaryota"/>
</dbReference>
<dbReference type="GO" id="GO:0000978">
    <property type="term" value="F:RNA polymerase II cis-regulatory region sequence-specific DNA binding"/>
    <property type="evidence" value="ECO:0007669"/>
    <property type="project" value="TreeGrafter"/>
</dbReference>
<keyword evidence="3 5" id="KW-0371">Homeobox</keyword>
<feature type="compositionally biased region" description="Polar residues" evidence="7">
    <location>
        <begin position="331"/>
        <end position="342"/>
    </location>
</feature>
<evidence type="ECO:0000256" key="4">
    <source>
        <dbReference type="ARBA" id="ARBA00023242"/>
    </source>
</evidence>
<evidence type="ECO:0000256" key="3">
    <source>
        <dbReference type="ARBA" id="ARBA00023155"/>
    </source>
</evidence>
<dbReference type="InterPro" id="IPR051000">
    <property type="entry name" value="Homeobox_DNA-bind_prot"/>
</dbReference>
<feature type="compositionally biased region" description="Low complexity" evidence="7">
    <location>
        <begin position="343"/>
        <end position="354"/>
    </location>
</feature>
<evidence type="ECO:0000313" key="10">
    <source>
        <dbReference type="Proteomes" id="UP000053201"/>
    </source>
</evidence>
<dbReference type="EMBL" id="KQ257451">
    <property type="protein sequence ID" value="KND03981.1"/>
    <property type="molecule type" value="Genomic_DNA"/>
</dbReference>
<sequence length="462" mass="50269">MDIQGLPSNLLEGTPGRNKRRRTHDPPMRDSIIGPTKKSRQLESPSDISHSPETEAALQQLVEAAQNAKDSRSGRDQPPATTFLLDSDIAALPDTPDELGNLSEGEEESAVSGQPLGVLPPPSSMASFVQSSLHWVYNISTPENFDSNGQPRNRRKRRRTTDEEQAALEAAYRLDPQMPPAEREKLARTLNMPSKSVQIWFQNRRQTAKKNRDGTWNGIGKWQRTPYKVVGNYKVVGPEHVATPTTTKSSDPIDHAGVVDAVHALIGLSQGSSQEEPKSASSDSDESSKSPGMEDDNLPDDTESAEGNEDAQTTENLKEEPQRETTPDAKASSQSPPLLTSDPTPHTPKQPTKPFAEPASISQSLCNPPDVIVTQRHKPHEHVPDPEAVTLGHEIDLMDLPTRLTSSTSQIDLLELPLPARLTSSASQMLSSSQASEFFNFSGYAADIEAEMMASNVDGAGE</sequence>
<evidence type="ECO:0000256" key="5">
    <source>
        <dbReference type="PROSITE-ProRule" id="PRU00108"/>
    </source>
</evidence>
<feature type="compositionally biased region" description="Polar residues" evidence="7">
    <location>
        <begin position="141"/>
        <end position="151"/>
    </location>
</feature>
<evidence type="ECO:0000259" key="8">
    <source>
        <dbReference type="PROSITE" id="PS50071"/>
    </source>
</evidence>
<accession>A0A0L0HRI3</accession>
<dbReference type="CDD" id="cd00086">
    <property type="entry name" value="homeodomain"/>
    <property type="match status" value="1"/>
</dbReference>
<dbReference type="SUPFAM" id="SSF46689">
    <property type="entry name" value="Homeodomain-like"/>
    <property type="match status" value="1"/>
</dbReference>
<dbReference type="GO" id="GO:0000981">
    <property type="term" value="F:DNA-binding transcription factor activity, RNA polymerase II-specific"/>
    <property type="evidence" value="ECO:0007669"/>
    <property type="project" value="InterPro"/>
</dbReference>
<keyword evidence="4 5" id="KW-0539">Nucleus</keyword>
<keyword evidence="2 5" id="KW-0238">DNA-binding</keyword>
<feature type="compositionally biased region" description="Acidic residues" evidence="7">
    <location>
        <begin position="293"/>
        <end position="309"/>
    </location>
</feature>
<comment type="subcellular location">
    <subcellularLocation>
        <location evidence="1 5 6">Nucleus</location>
    </subcellularLocation>
</comment>
<dbReference type="STRING" id="645134.A0A0L0HRI3"/>
<dbReference type="PROSITE" id="PS50071">
    <property type="entry name" value="HOMEOBOX_2"/>
    <property type="match status" value="1"/>
</dbReference>
<evidence type="ECO:0000313" key="9">
    <source>
        <dbReference type="EMBL" id="KND03981.1"/>
    </source>
</evidence>
<feature type="compositionally biased region" description="Basic and acidic residues" evidence="7">
    <location>
        <begin position="316"/>
        <end position="327"/>
    </location>
</feature>
<dbReference type="RefSeq" id="XP_016612020.1">
    <property type="nucleotide sequence ID" value="XM_016749746.1"/>
</dbReference>
<dbReference type="VEuPathDB" id="FungiDB:SPPG_01429"/>
<dbReference type="PANTHER" id="PTHR24324:SF5">
    <property type="entry name" value="HEMATOPOIETICALLY-EXPRESSED HOMEOBOX PROTEIN HHEX"/>
    <property type="match status" value="1"/>
</dbReference>
<dbReference type="Proteomes" id="UP000053201">
    <property type="component" value="Unassembled WGS sequence"/>
</dbReference>
<dbReference type="Gene3D" id="1.10.10.60">
    <property type="entry name" value="Homeodomain-like"/>
    <property type="match status" value="1"/>
</dbReference>
<reference evidence="9 10" key="1">
    <citation type="submission" date="2009-08" db="EMBL/GenBank/DDBJ databases">
        <title>The Genome Sequence of Spizellomyces punctatus strain DAOM BR117.</title>
        <authorList>
            <consortium name="The Broad Institute Genome Sequencing Platform"/>
            <person name="Russ C."/>
            <person name="Cuomo C."/>
            <person name="Shea T."/>
            <person name="Young S.K."/>
            <person name="Zeng Q."/>
            <person name="Koehrsen M."/>
            <person name="Haas B."/>
            <person name="Borodovsky M."/>
            <person name="Guigo R."/>
            <person name="Alvarado L."/>
            <person name="Berlin A."/>
            <person name="Bochicchio J."/>
            <person name="Borenstein D."/>
            <person name="Chapman S."/>
            <person name="Chen Z."/>
            <person name="Engels R."/>
            <person name="Freedman E."/>
            <person name="Gellesch M."/>
            <person name="Goldberg J."/>
            <person name="Griggs A."/>
            <person name="Gujja S."/>
            <person name="Heiman D."/>
            <person name="Hepburn T."/>
            <person name="Howarth C."/>
            <person name="Jen D."/>
            <person name="Larson L."/>
            <person name="Lewis B."/>
            <person name="Mehta T."/>
            <person name="Park D."/>
            <person name="Pearson M."/>
            <person name="Roberts A."/>
            <person name="Saif S."/>
            <person name="Shenoy N."/>
            <person name="Sisk P."/>
            <person name="Stolte C."/>
            <person name="Sykes S."/>
            <person name="Thomson T."/>
            <person name="Walk T."/>
            <person name="White J."/>
            <person name="Yandava C."/>
            <person name="Burger G."/>
            <person name="Gray M.W."/>
            <person name="Holland P.W.H."/>
            <person name="King N."/>
            <person name="Lang F.B.F."/>
            <person name="Roger A.J."/>
            <person name="Ruiz-Trillo I."/>
            <person name="Lander E."/>
            <person name="Nusbaum C."/>
        </authorList>
    </citation>
    <scope>NUCLEOTIDE SEQUENCE [LARGE SCALE GENOMIC DNA]</scope>
    <source>
        <strain evidence="9 10">DAOM BR117</strain>
    </source>
</reference>
<feature type="compositionally biased region" description="Polar residues" evidence="7">
    <location>
        <begin position="42"/>
        <end position="51"/>
    </location>
</feature>
<dbReference type="GO" id="GO:0030154">
    <property type="term" value="P:cell differentiation"/>
    <property type="evidence" value="ECO:0007669"/>
    <property type="project" value="TreeGrafter"/>
</dbReference>
<dbReference type="OrthoDB" id="6159439at2759"/>
<proteinExistence type="predicted"/>
<feature type="region of interest" description="Disordered" evidence="7">
    <location>
        <begin position="1"/>
        <end position="118"/>
    </location>
</feature>
<dbReference type="Pfam" id="PF00046">
    <property type="entry name" value="Homeodomain"/>
    <property type="match status" value="1"/>
</dbReference>
<name>A0A0L0HRI3_SPIPD</name>
<keyword evidence="10" id="KW-1185">Reference proteome</keyword>
<feature type="region of interest" description="Disordered" evidence="7">
    <location>
        <begin position="141"/>
        <end position="164"/>
    </location>
</feature>
<evidence type="ECO:0000256" key="7">
    <source>
        <dbReference type="SAM" id="MobiDB-lite"/>
    </source>
</evidence>
<dbReference type="PANTHER" id="PTHR24324">
    <property type="entry name" value="HOMEOBOX PROTEIN HHEX"/>
    <property type="match status" value="1"/>
</dbReference>
<evidence type="ECO:0000256" key="1">
    <source>
        <dbReference type="ARBA" id="ARBA00004123"/>
    </source>
</evidence>
<dbReference type="GO" id="GO:0005634">
    <property type="term" value="C:nucleus"/>
    <property type="evidence" value="ECO:0007669"/>
    <property type="project" value="UniProtKB-SubCell"/>
</dbReference>
<feature type="region of interest" description="Disordered" evidence="7">
    <location>
        <begin position="270"/>
        <end position="366"/>
    </location>
</feature>
<feature type="DNA-binding region" description="Homeobox" evidence="5">
    <location>
        <begin position="153"/>
        <end position="212"/>
    </location>
</feature>
<dbReference type="InParanoid" id="A0A0L0HRI3"/>
<dbReference type="InterPro" id="IPR001356">
    <property type="entry name" value="HD"/>
</dbReference>
<feature type="domain" description="Homeobox" evidence="8">
    <location>
        <begin position="151"/>
        <end position="211"/>
    </location>
</feature>